<protein>
    <submittedName>
        <fullName evidence="1">Uncharacterized protein</fullName>
    </submittedName>
</protein>
<name>A0A511Z092_9CELL</name>
<evidence type="ECO:0000313" key="1">
    <source>
        <dbReference type="EMBL" id="GEN80881.1"/>
    </source>
</evidence>
<dbReference type="InterPro" id="IPR007553">
    <property type="entry name" value="2-thiour_desulf"/>
</dbReference>
<evidence type="ECO:0000313" key="2">
    <source>
        <dbReference type="Proteomes" id="UP000321484"/>
    </source>
</evidence>
<proteinExistence type="predicted"/>
<dbReference type="Proteomes" id="UP000321484">
    <property type="component" value="Unassembled WGS sequence"/>
</dbReference>
<dbReference type="AlphaFoldDB" id="A0A511Z092"/>
<dbReference type="Pfam" id="PF04463">
    <property type="entry name" value="2-thiour_desulf"/>
    <property type="match status" value="1"/>
</dbReference>
<dbReference type="RefSeq" id="WP_034246028.1">
    <property type="nucleotide sequence ID" value="NZ_BJYK01000009.1"/>
</dbReference>
<dbReference type="PANTHER" id="PTHR30087:SF1">
    <property type="entry name" value="HYPOTHETICAL CYTOSOLIC PROTEIN"/>
    <property type="match status" value="1"/>
</dbReference>
<keyword evidence="2" id="KW-1185">Reference proteome</keyword>
<dbReference type="PANTHER" id="PTHR30087">
    <property type="entry name" value="INNER MEMBRANE PROTEIN"/>
    <property type="match status" value="1"/>
</dbReference>
<gene>
    <name evidence="1" type="ORF">AFE02nite_26150</name>
</gene>
<comment type="caution">
    <text evidence="1">The sequence shown here is derived from an EMBL/GenBank/DDBJ whole genome shotgun (WGS) entry which is preliminary data.</text>
</comment>
<dbReference type="EMBL" id="BJYK01000009">
    <property type="protein sequence ID" value="GEN80881.1"/>
    <property type="molecule type" value="Genomic_DNA"/>
</dbReference>
<reference evidence="1 2" key="1">
    <citation type="submission" date="2019-07" db="EMBL/GenBank/DDBJ databases">
        <title>Whole genome shotgun sequence of Actinotalea fermentans NBRC 105374.</title>
        <authorList>
            <person name="Hosoyama A."/>
            <person name="Uohara A."/>
            <person name="Ohji S."/>
            <person name="Ichikawa N."/>
        </authorList>
    </citation>
    <scope>NUCLEOTIDE SEQUENCE [LARGE SCALE GENOMIC DNA]</scope>
    <source>
        <strain evidence="1 2">NBRC 105374</strain>
    </source>
</reference>
<dbReference type="OrthoDB" id="495783at2"/>
<sequence length="104" mass="10312">MDRPPLLVSACLAGAACRYDGGALPDGEDCTDAFRRGAELVAAEAVAQGVRAAVLQARSPSCGTGAIHDGAFAGRVVPGDGVLTAALLRAGVSVEARRGVLPGP</sequence>
<dbReference type="PROSITE" id="PS51257">
    <property type="entry name" value="PROKAR_LIPOPROTEIN"/>
    <property type="match status" value="1"/>
</dbReference>
<accession>A0A511Z092</accession>
<organism evidence="1 2">
    <name type="scientific">Actinotalea fermentans</name>
    <dbReference type="NCBI Taxonomy" id="43671"/>
    <lineage>
        <taxon>Bacteria</taxon>
        <taxon>Bacillati</taxon>
        <taxon>Actinomycetota</taxon>
        <taxon>Actinomycetes</taxon>
        <taxon>Micrococcales</taxon>
        <taxon>Cellulomonadaceae</taxon>
        <taxon>Actinotalea</taxon>
    </lineage>
</organism>